<evidence type="ECO:0000313" key="3">
    <source>
        <dbReference type="Proteomes" id="UP001519289"/>
    </source>
</evidence>
<organism evidence="2 3">
    <name type="scientific">Symbiobacterium terraclitae</name>
    <dbReference type="NCBI Taxonomy" id="557451"/>
    <lineage>
        <taxon>Bacteria</taxon>
        <taxon>Bacillati</taxon>
        <taxon>Bacillota</taxon>
        <taxon>Clostridia</taxon>
        <taxon>Eubacteriales</taxon>
        <taxon>Symbiobacteriaceae</taxon>
        <taxon>Symbiobacterium</taxon>
    </lineage>
</organism>
<evidence type="ECO:0000256" key="1">
    <source>
        <dbReference type="ARBA" id="ARBA00009184"/>
    </source>
</evidence>
<gene>
    <name evidence="2" type="ORF">J2Z79_000017</name>
</gene>
<comment type="caution">
    <text evidence="2">The sequence shown here is derived from an EMBL/GenBank/DDBJ whole genome shotgun (WGS) entry which is preliminary data.</text>
</comment>
<dbReference type="InterPro" id="IPR050582">
    <property type="entry name" value="HAD-like_SerB"/>
</dbReference>
<dbReference type="Pfam" id="PF12710">
    <property type="entry name" value="HAD"/>
    <property type="match status" value="1"/>
</dbReference>
<proteinExistence type="inferred from homology"/>
<dbReference type="Gene3D" id="3.90.1470.20">
    <property type="match status" value="1"/>
</dbReference>
<dbReference type="Gene3D" id="3.40.50.1000">
    <property type="entry name" value="HAD superfamily/HAD-like"/>
    <property type="match status" value="1"/>
</dbReference>
<dbReference type="PANTHER" id="PTHR43344:SF21">
    <property type="entry name" value="POLYOL PHOSPHATE PHOSPHATASE PYP1"/>
    <property type="match status" value="1"/>
</dbReference>
<dbReference type="RefSeq" id="WP_209464811.1">
    <property type="nucleotide sequence ID" value="NZ_JAGGLG010000001.1"/>
</dbReference>
<protein>
    <submittedName>
        <fullName evidence="2">2,3-diketo-5-methylthio-1-phosphopentane phosphatase</fullName>
    </submittedName>
</protein>
<evidence type="ECO:0000313" key="2">
    <source>
        <dbReference type="EMBL" id="MBP2016644.1"/>
    </source>
</evidence>
<dbReference type="EMBL" id="JAGGLG010000001">
    <property type="protein sequence ID" value="MBP2016644.1"/>
    <property type="molecule type" value="Genomic_DNA"/>
</dbReference>
<comment type="similarity">
    <text evidence="1">Belongs to the HAD-like hydrolase superfamily. SerB family.</text>
</comment>
<dbReference type="PANTHER" id="PTHR43344">
    <property type="entry name" value="PHOSPHOSERINE PHOSPHATASE"/>
    <property type="match status" value="1"/>
</dbReference>
<name>A0ABS4JM80_9FIRM</name>
<dbReference type="SUPFAM" id="SSF56784">
    <property type="entry name" value="HAD-like"/>
    <property type="match status" value="1"/>
</dbReference>
<accession>A0ABS4JM80</accession>
<dbReference type="InterPro" id="IPR036412">
    <property type="entry name" value="HAD-like_sf"/>
</dbReference>
<dbReference type="NCBIfam" id="TIGR01488">
    <property type="entry name" value="HAD-SF-IB"/>
    <property type="match status" value="1"/>
</dbReference>
<sequence>MTATPIEGFWARALGAPLVVLTDFDFTISQVDVGDLICETLAPYPPGPLARFARGEIGIRPLWMESFARVEASEAAALADQVAIDPGFPAFAAWAGTEGIPLAVVSDGFTLYIDRILGREGLGHLPVFANRYVAKGELEWPHGNPACDHCGCCKAAVARRLKESGSHIVYVGDGMTDLYASAFADWVFAKAGLACYMREQGAPFFPFTGFADALSVLRENLDRFRNGTMAPRNTLRPHPRCRF</sequence>
<dbReference type="Proteomes" id="UP001519289">
    <property type="component" value="Unassembled WGS sequence"/>
</dbReference>
<dbReference type="InterPro" id="IPR023214">
    <property type="entry name" value="HAD_sf"/>
</dbReference>
<reference evidence="2 3" key="1">
    <citation type="submission" date="2021-03" db="EMBL/GenBank/DDBJ databases">
        <title>Genomic Encyclopedia of Type Strains, Phase IV (KMG-IV): sequencing the most valuable type-strain genomes for metagenomic binning, comparative biology and taxonomic classification.</title>
        <authorList>
            <person name="Goeker M."/>
        </authorList>
    </citation>
    <scope>NUCLEOTIDE SEQUENCE [LARGE SCALE GENOMIC DNA]</scope>
    <source>
        <strain evidence="2 3">DSM 27138</strain>
    </source>
</reference>
<keyword evidence="3" id="KW-1185">Reference proteome</keyword>